<evidence type="ECO:0000313" key="1">
    <source>
        <dbReference type="EMBL" id="MDT0612142.1"/>
    </source>
</evidence>
<keyword evidence="2" id="KW-1185">Reference proteome</keyword>
<name>A0ABU3APN8_9ACTN</name>
<proteinExistence type="predicted"/>
<dbReference type="RefSeq" id="WP_311573639.1">
    <property type="nucleotide sequence ID" value="NZ_JAVRFH010000016.1"/>
</dbReference>
<protein>
    <submittedName>
        <fullName evidence="1">Uncharacterized protein</fullName>
    </submittedName>
</protein>
<comment type="caution">
    <text evidence="1">The sequence shown here is derived from an EMBL/GenBank/DDBJ whole genome shotgun (WGS) entry which is preliminary data.</text>
</comment>
<dbReference type="Proteomes" id="UP001180724">
    <property type="component" value="Unassembled WGS sequence"/>
</dbReference>
<accession>A0ABU3APN8</accession>
<gene>
    <name evidence="1" type="ORF">RM812_18240</name>
</gene>
<evidence type="ECO:0000313" key="2">
    <source>
        <dbReference type="Proteomes" id="UP001180724"/>
    </source>
</evidence>
<dbReference type="EMBL" id="JAVRFH010000016">
    <property type="protein sequence ID" value="MDT0612142.1"/>
    <property type="molecule type" value="Genomic_DNA"/>
</dbReference>
<reference evidence="1" key="1">
    <citation type="submission" date="2024-05" db="EMBL/GenBank/DDBJ databases">
        <title>30 novel species of actinomycetes from the DSMZ collection.</title>
        <authorList>
            <person name="Nouioui I."/>
        </authorList>
    </citation>
    <scope>NUCLEOTIDE SEQUENCE</scope>
    <source>
        <strain evidence="1">DSM 40712</strain>
    </source>
</reference>
<organism evidence="1 2">
    <name type="scientific">Streptomyces lancefieldiae</name>
    <dbReference type="NCBI Taxonomy" id="3075520"/>
    <lineage>
        <taxon>Bacteria</taxon>
        <taxon>Bacillati</taxon>
        <taxon>Actinomycetota</taxon>
        <taxon>Actinomycetes</taxon>
        <taxon>Kitasatosporales</taxon>
        <taxon>Streptomycetaceae</taxon>
        <taxon>Streptomyces</taxon>
    </lineage>
</organism>
<sequence>MAGVQVLGVGRFPGSHRHADTAVGARLRSTGHTRSTAADSGAVLRLSPHGPVSGLSATSVFRATAEGAAVRVRTYTEATGERLTVQAVASA</sequence>